<name>A0AAD8A0C9_DIPPU</name>
<reference evidence="3" key="2">
    <citation type="submission" date="2023-05" db="EMBL/GenBank/DDBJ databases">
        <authorList>
            <person name="Fouks B."/>
        </authorList>
    </citation>
    <scope>NUCLEOTIDE SEQUENCE</scope>
    <source>
        <strain evidence="3">Stay&amp;Tobe</strain>
        <tissue evidence="3">Testes</tissue>
    </source>
</reference>
<proteinExistence type="predicted"/>
<feature type="region of interest" description="Disordered" evidence="2">
    <location>
        <begin position="19"/>
        <end position="51"/>
    </location>
</feature>
<protein>
    <submittedName>
        <fullName evidence="3">Uncharacterized protein</fullName>
    </submittedName>
</protein>
<feature type="non-terminal residue" evidence="3">
    <location>
        <position position="1"/>
    </location>
</feature>
<feature type="region of interest" description="Disordered" evidence="2">
    <location>
        <begin position="326"/>
        <end position="364"/>
    </location>
</feature>
<keyword evidence="1" id="KW-0175">Coiled coil</keyword>
<feature type="region of interest" description="Disordered" evidence="2">
    <location>
        <begin position="428"/>
        <end position="483"/>
    </location>
</feature>
<feature type="compositionally biased region" description="Basic and acidic residues" evidence="2">
    <location>
        <begin position="445"/>
        <end position="483"/>
    </location>
</feature>
<dbReference type="Proteomes" id="UP001233999">
    <property type="component" value="Unassembled WGS sequence"/>
</dbReference>
<comment type="caution">
    <text evidence="3">The sequence shown here is derived from an EMBL/GenBank/DDBJ whole genome shotgun (WGS) entry which is preliminary data.</text>
</comment>
<evidence type="ECO:0000313" key="3">
    <source>
        <dbReference type="EMBL" id="KAJ9590209.1"/>
    </source>
</evidence>
<evidence type="ECO:0000313" key="4">
    <source>
        <dbReference type="Proteomes" id="UP001233999"/>
    </source>
</evidence>
<gene>
    <name evidence="3" type="ORF">L9F63_016659</name>
</gene>
<evidence type="ECO:0000256" key="2">
    <source>
        <dbReference type="SAM" id="MobiDB-lite"/>
    </source>
</evidence>
<feature type="region of interest" description="Disordered" evidence="2">
    <location>
        <begin position="150"/>
        <end position="201"/>
    </location>
</feature>
<feature type="coiled-coil region" evidence="1">
    <location>
        <begin position="1039"/>
        <end position="1069"/>
    </location>
</feature>
<dbReference type="AlphaFoldDB" id="A0AAD8A0C9"/>
<accession>A0AAD8A0C9</accession>
<feature type="compositionally biased region" description="Basic and acidic residues" evidence="2">
    <location>
        <begin position="328"/>
        <end position="364"/>
    </location>
</feature>
<organism evidence="3 4">
    <name type="scientific">Diploptera punctata</name>
    <name type="common">Pacific beetle cockroach</name>
    <dbReference type="NCBI Taxonomy" id="6984"/>
    <lineage>
        <taxon>Eukaryota</taxon>
        <taxon>Metazoa</taxon>
        <taxon>Ecdysozoa</taxon>
        <taxon>Arthropoda</taxon>
        <taxon>Hexapoda</taxon>
        <taxon>Insecta</taxon>
        <taxon>Pterygota</taxon>
        <taxon>Neoptera</taxon>
        <taxon>Polyneoptera</taxon>
        <taxon>Dictyoptera</taxon>
        <taxon>Blattodea</taxon>
        <taxon>Blaberoidea</taxon>
        <taxon>Blaberidae</taxon>
        <taxon>Diplopterinae</taxon>
        <taxon>Diploptera</taxon>
    </lineage>
</organism>
<evidence type="ECO:0000256" key="1">
    <source>
        <dbReference type="SAM" id="Coils"/>
    </source>
</evidence>
<reference evidence="3" key="1">
    <citation type="journal article" date="2023" name="IScience">
        <title>Live-bearing cockroach genome reveals convergent evolutionary mechanisms linked to viviparity in insects and beyond.</title>
        <authorList>
            <person name="Fouks B."/>
            <person name="Harrison M.C."/>
            <person name="Mikhailova A.A."/>
            <person name="Marchal E."/>
            <person name="English S."/>
            <person name="Carruthers M."/>
            <person name="Jennings E.C."/>
            <person name="Chiamaka E.L."/>
            <person name="Frigard R.A."/>
            <person name="Pippel M."/>
            <person name="Attardo G.M."/>
            <person name="Benoit J.B."/>
            <person name="Bornberg-Bauer E."/>
            <person name="Tobe S.S."/>
        </authorList>
    </citation>
    <scope>NUCLEOTIDE SEQUENCE</scope>
    <source>
        <strain evidence="3">Stay&amp;Tobe</strain>
    </source>
</reference>
<feature type="non-terminal residue" evidence="3">
    <location>
        <position position="1074"/>
    </location>
</feature>
<sequence length="1074" mass="119341">PSHTVPSVIVAKIMEKLRERERENIPPGSVSSAPVIGVSTPTPPPTTAGKFSRAARRVLTRTAVLGALPSIRQQQQQSVLTPDNRRFLDNQGSKSPEIPRKRMIIGHRSYTFSCDGDLIEVEPPTPIINHEPKPKPLIHKDSVLSTATSMSLTSVDSDSDTDDQSSSFSTQNRRNHILNHQATSPPKSLHFSSPNNSQESDLIHSQKIYPPFSPVSKRMSSTSLSSWESEAISPINSSSGIRHQSIDEKPLDHSEFGDGNLKFKHLHKYHSTPDSPISPSHPMRYESIDEDAEFKSSHSVSLLSTSSSDQSHDVFDGQDYKSIQQTELSHDHPSVEPKLTETGDSEKEHSSEMHETSGESKTSKTCEEQIQIQKNVISLLQLRSSLKRQQRILDDEELVEVTDKDSSNVTDITCEQDCKPIQQTELEHNQPLESSFDAKLTEVGNSEKVRVSEESGHMEEMKTEDRSREKNDSSESKESDFQKVELNKQQTILPVELTKIADITIEQTQIQLTKCEEVSLKEESINPEPDLLHVVNMDKKGDSFEMEEINTCGEEEVVGLAVLSRARSDSSGFLDGDSETYPFKTVINGTNTDVAIESSQVDVSNSDTITPQFEVTDFTDITSKSETILTSTSPTLDIKTSLSAIKDRNLPNNLLDELSNVKDWMKNSDFTKVLDKSLSEESSAIEDSNRKLLENNLLAELNENSLLNAVSTENKDSGESAISPFIQEFPFVYRTSPSSSTSTHLAVTVDEKELVRQRTLSLRGTNDRNSVLLAGIRRVKSAPYCLEHLASRDELVRGSSWSSYSNMFSFCSDESVIHVGLQKSGLNRGSSRHLSEFDGVHVSQCDNNEEHKSANIPEVSSSSQFLKPSSISYGRAARRSASDPSSVATRCVKDLQELVGELADRGWEITMGTDSTLFACQSEEQLLRLQGDAVRAGLAAYGRQLVGGQQVNMQNGSHEVAEACKEMQAVREIRDRIAAELRRVADLLEEQPPHRVADITGQMAVLLREQTRLCRQLEALNCDSSPSIFVEPAPCCSVLEAVREENRRLQTLVERNSQELTEIRQLLKELVAVK</sequence>
<feature type="compositionally biased region" description="Polar residues" evidence="2">
    <location>
        <begin position="178"/>
        <end position="200"/>
    </location>
</feature>
<keyword evidence="4" id="KW-1185">Reference proteome</keyword>
<dbReference type="EMBL" id="JASPKZ010004546">
    <property type="protein sequence ID" value="KAJ9590209.1"/>
    <property type="molecule type" value="Genomic_DNA"/>
</dbReference>